<reference evidence="2 3" key="1">
    <citation type="submission" date="2014-01" db="EMBL/GenBank/DDBJ databases">
        <authorList>
            <person name="Dobos K."/>
            <person name="Lenaerts A."/>
            <person name="Ordway D."/>
            <person name="DeGroote M.A."/>
            <person name="Parker T."/>
            <person name="Sizemore C."/>
            <person name="Tallon L.J."/>
            <person name="Sadzewicz L.K."/>
            <person name="Sengamalay N."/>
            <person name="Fraser C.M."/>
            <person name="Hine E."/>
            <person name="Shefchek K.A."/>
            <person name="Das S.P."/>
            <person name="Tettelin H."/>
        </authorList>
    </citation>
    <scope>NUCLEOTIDE SEQUENCE [LARGE SCALE GENOMIC DNA]</scope>
    <source>
        <strain evidence="2 3">Harvey</strain>
    </source>
</reference>
<keyword evidence="3" id="KW-1185">Reference proteome</keyword>
<accession>A0ABN0R8Q5</accession>
<feature type="compositionally biased region" description="Polar residues" evidence="1">
    <location>
        <begin position="1"/>
        <end position="12"/>
    </location>
</feature>
<organism evidence="2 3">
    <name type="scientific">Mycobacterium ulcerans str. Harvey</name>
    <dbReference type="NCBI Taxonomy" id="1299332"/>
    <lineage>
        <taxon>Bacteria</taxon>
        <taxon>Bacillati</taxon>
        <taxon>Actinomycetota</taxon>
        <taxon>Actinomycetes</taxon>
        <taxon>Mycobacteriales</taxon>
        <taxon>Mycobacteriaceae</taxon>
        <taxon>Mycobacterium</taxon>
        <taxon>Mycobacterium ulcerans group</taxon>
    </lineage>
</organism>
<evidence type="ECO:0000313" key="2">
    <source>
        <dbReference type="EMBL" id="EUA93513.1"/>
    </source>
</evidence>
<dbReference type="EMBL" id="JAOL01000060">
    <property type="protein sequence ID" value="EUA93513.1"/>
    <property type="molecule type" value="Genomic_DNA"/>
</dbReference>
<feature type="region of interest" description="Disordered" evidence="1">
    <location>
        <begin position="1"/>
        <end position="21"/>
    </location>
</feature>
<sequence length="86" mass="9671">MPSGTRRQSIQTAEFLPGPDRMETVTNFAQPLSTGSVRPTSRRNPRPRECAVVAQLGFKRQQCLLTGRPVLRKLWHDIAYPPNGAR</sequence>
<name>A0ABN0R8Q5_MYCUL</name>
<gene>
    <name evidence="2" type="ORF">I551_9214</name>
</gene>
<dbReference type="Proteomes" id="UP000020681">
    <property type="component" value="Unassembled WGS sequence"/>
</dbReference>
<comment type="caution">
    <text evidence="2">The sequence shown here is derived from an EMBL/GenBank/DDBJ whole genome shotgun (WGS) entry which is preliminary data.</text>
</comment>
<evidence type="ECO:0000256" key="1">
    <source>
        <dbReference type="SAM" id="MobiDB-lite"/>
    </source>
</evidence>
<proteinExistence type="predicted"/>
<evidence type="ECO:0000313" key="3">
    <source>
        <dbReference type="Proteomes" id="UP000020681"/>
    </source>
</evidence>
<protein>
    <submittedName>
        <fullName evidence="2">Uncharacterized protein</fullName>
    </submittedName>
</protein>